<dbReference type="EMBL" id="SDRB02011152">
    <property type="protein sequence ID" value="THG02622.1"/>
    <property type="molecule type" value="Genomic_DNA"/>
</dbReference>
<reference evidence="6 7" key="1">
    <citation type="journal article" date="2018" name="Proc. Natl. Acad. Sci. U.S.A.">
        <title>Draft genome sequence of Camellia sinensis var. sinensis provides insights into the evolution of the tea genome and tea quality.</title>
        <authorList>
            <person name="Wei C."/>
            <person name="Yang H."/>
            <person name="Wang S."/>
            <person name="Zhao J."/>
            <person name="Liu C."/>
            <person name="Gao L."/>
            <person name="Xia E."/>
            <person name="Lu Y."/>
            <person name="Tai Y."/>
            <person name="She G."/>
            <person name="Sun J."/>
            <person name="Cao H."/>
            <person name="Tong W."/>
            <person name="Gao Q."/>
            <person name="Li Y."/>
            <person name="Deng W."/>
            <person name="Jiang X."/>
            <person name="Wang W."/>
            <person name="Chen Q."/>
            <person name="Zhang S."/>
            <person name="Li H."/>
            <person name="Wu J."/>
            <person name="Wang P."/>
            <person name="Li P."/>
            <person name="Shi C."/>
            <person name="Zheng F."/>
            <person name="Jian J."/>
            <person name="Huang B."/>
            <person name="Shan D."/>
            <person name="Shi M."/>
            <person name="Fang C."/>
            <person name="Yue Y."/>
            <person name="Li F."/>
            <person name="Li D."/>
            <person name="Wei S."/>
            <person name="Han B."/>
            <person name="Jiang C."/>
            <person name="Yin Y."/>
            <person name="Xia T."/>
            <person name="Zhang Z."/>
            <person name="Bennetzen J.L."/>
            <person name="Zhao S."/>
            <person name="Wan X."/>
        </authorList>
    </citation>
    <scope>NUCLEOTIDE SEQUENCE [LARGE SCALE GENOMIC DNA]</scope>
    <source>
        <strain evidence="7">cv. Shuchazao</strain>
        <tissue evidence="6">Leaf</tissue>
    </source>
</reference>
<protein>
    <recommendedName>
        <fullName evidence="8">Cytochrome P450</fullName>
    </recommendedName>
</protein>
<sequence>MTPCTPCTVEPAGGHVEVALHEELPNRVEWIGAFRTMVKPWWCSGSLKGILEGHKDVSMTSVIESEDGSLTKGAYVPPSLTSDRSPASLSAPALENEKIAREVKEVTSSHGYGSSTDDFTTILTDEVLEKMHYLHSALTETLRLYPAVPMDGRCAETDDILPDGFKLKKGDGVYYMSYAMGRMPYIWGDDAEDFRPERWLKNGVFQPESPFKFIAFHSSLDERFEE</sequence>
<dbReference type="InterPro" id="IPR036396">
    <property type="entry name" value="Cyt_P450_sf"/>
</dbReference>
<dbReference type="InterPro" id="IPR001128">
    <property type="entry name" value="Cyt_P450"/>
</dbReference>
<dbReference type="GO" id="GO:0020037">
    <property type="term" value="F:heme binding"/>
    <property type="evidence" value="ECO:0007669"/>
    <property type="project" value="InterPro"/>
</dbReference>
<keyword evidence="5" id="KW-0408">Iron</keyword>
<keyword evidence="4" id="KW-0560">Oxidoreductase</keyword>
<dbReference type="STRING" id="542762.A0A4S4DIH6"/>
<comment type="caution">
    <text evidence="6">The sequence shown here is derived from an EMBL/GenBank/DDBJ whole genome shotgun (WGS) entry which is preliminary data.</text>
</comment>
<dbReference type="GO" id="GO:0016705">
    <property type="term" value="F:oxidoreductase activity, acting on paired donors, with incorporation or reduction of molecular oxygen"/>
    <property type="evidence" value="ECO:0007669"/>
    <property type="project" value="InterPro"/>
</dbReference>
<organism evidence="6 7">
    <name type="scientific">Camellia sinensis var. sinensis</name>
    <name type="common">China tea</name>
    <dbReference type="NCBI Taxonomy" id="542762"/>
    <lineage>
        <taxon>Eukaryota</taxon>
        <taxon>Viridiplantae</taxon>
        <taxon>Streptophyta</taxon>
        <taxon>Embryophyta</taxon>
        <taxon>Tracheophyta</taxon>
        <taxon>Spermatophyta</taxon>
        <taxon>Magnoliopsida</taxon>
        <taxon>eudicotyledons</taxon>
        <taxon>Gunneridae</taxon>
        <taxon>Pentapetalae</taxon>
        <taxon>asterids</taxon>
        <taxon>Ericales</taxon>
        <taxon>Theaceae</taxon>
        <taxon>Camellia</taxon>
    </lineage>
</organism>
<keyword evidence="7" id="KW-1185">Reference proteome</keyword>
<dbReference type="GO" id="GO:0005506">
    <property type="term" value="F:iron ion binding"/>
    <property type="evidence" value="ECO:0007669"/>
    <property type="project" value="InterPro"/>
</dbReference>
<evidence type="ECO:0000313" key="7">
    <source>
        <dbReference type="Proteomes" id="UP000306102"/>
    </source>
</evidence>
<comment type="cofactor">
    <cofactor evidence="1">
        <name>heme</name>
        <dbReference type="ChEBI" id="CHEBI:30413"/>
    </cofactor>
</comment>
<dbReference type="SUPFAM" id="SSF48264">
    <property type="entry name" value="Cytochrome P450"/>
    <property type="match status" value="1"/>
</dbReference>
<evidence type="ECO:0000256" key="3">
    <source>
        <dbReference type="ARBA" id="ARBA00022723"/>
    </source>
</evidence>
<evidence type="ECO:0000256" key="5">
    <source>
        <dbReference type="ARBA" id="ARBA00023004"/>
    </source>
</evidence>
<name>A0A4S4DIH6_CAMSN</name>
<gene>
    <name evidence="6" type="ORF">TEA_006696</name>
</gene>
<evidence type="ECO:0000256" key="2">
    <source>
        <dbReference type="ARBA" id="ARBA00010617"/>
    </source>
</evidence>
<accession>A0A4S4DIH6</accession>
<dbReference type="Proteomes" id="UP000306102">
    <property type="component" value="Unassembled WGS sequence"/>
</dbReference>
<keyword evidence="3" id="KW-0479">Metal-binding</keyword>
<dbReference type="Pfam" id="PF00067">
    <property type="entry name" value="p450"/>
    <property type="match status" value="1"/>
</dbReference>
<evidence type="ECO:0008006" key="8">
    <source>
        <dbReference type="Google" id="ProtNLM"/>
    </source>
</evidence>
<comment type="similarity">
    <text evidence="2">Belongs to the cytochrome P450 family.</text>
</comment>
<proteinExistence type="inferred from homology"/>
<evidence type="ECO:0000313" key="6">
    <source>
        <dbReference type="EMBL" id="THG02622.1"/>
    </source>
</evidence>
<dbReference type="GO" id="GO:0004497">
    <property type="term" value="F:monooxygenase activity"/>
    <property type="evidence" value="ECO:0007669"/>
    <property type="project" value="InterPro"/>
</dbReference>
<dbReference type="PANTHER" id="PTHR24296">
    <property type="entry name" value="CYTOCHROME P450"/>
    <property type="match status" value="1"/>
</dbReference>
<dbReference type="AlphaFoldDB" id="A0A4S4DIH6"/>
<evidence type="ECO:0000256" key="4">
    <source>
        <dbReference type="ARBA" id="ARBA00023002"/>
    </source>
</evidence>
<evidence type="ECO:0000256" key="1">
    <source>
        <dbReference type="ARBA" id="ARBA00001971"/>
    </source>
</evidence>
<dbReference type="Gene3D" id="1.10.630.10">
    <property type="entry name" value="Cytochrome P450"/>
    <property type="match status" value="1"/>
</dbReference>